<dbReference type="Gene3D" id="3.20.20.70">
    <property type="entry name" value="Aldolase class I"/>
    <property type="match status" value="1"/>
</dbReference>
<comment type="pathway">
    <text evidence="2">Carbohydrate acid metabolism; 2-dehydro-3-deoxy-D-gluconate degradation; D-glyceraldehyde 3-phosphate and pyruvate from 2-dehydro-3-deoxy-D-gluconate: step 2/2.</text>
</comment>
<accession>A0A2S7K156</accession>
<dbReference type="OrthoDB" id="9805177at2"/>
<comment type="subunit">
    <text evidence="4">Homotrimer.</text>
</comment>
<keyword evidence="7" id="KW-0119">Carbohydrate metabolism</keyword>
<dbReference type="PANTHER" id="PTHR30246:SF1">
    <property type="entry name" value="2-DEHYDRO-3-DEOXY-6-PHOSPHOGALACTONATE ALDOLASE-RELATED"/>
    <property type="match status" value="1"/>
</dbReference>
<proteinExistence type="inferred from homology"/>
<dbReference type="PANTHER" id="PTHR30246">
    <property type="entry name" value="2-KETO-3-DEOXY-6-PHOSPHOGLUCONATE ALDOLASE"/>
    <property type="match status" value="1"/>
</dbReference>
<gene>
    <name evidence="8" type="ORF">CW354_17975</name>
</gene>
<evidence type="ECO:0000256" key="1">
    <source>
        <dbReference type="ARBA" id="ARBA00000654"/>
    </source>
</evidence>
<evidence type="ECO:0000256" key="7">
    <source>
        <dbReference type="ARBA" id="ARBA00023277"/>
    </source>
</evidence>
<dbReference type="PROSITE" id="PS00159">
    <property type="entry name" value="ALDOLASE_KDPG_KHG_1"/>
    <property type="match status" value="1"/>
</dbReference>
<dbReference type="RefSeq" id="WP_104831451.1">
    <property type="nucleotide sequence ID" value="NZ_PJCH01000015.1"/>
</dbReference>
<evidence type="ECO:0000256" key="4">
    <source>
        <dbReference type="ARBA" id="ARBA00011233"/>
    </source>
</evidence>
<dbReference type="InterPro" id="IPR031337">
    <property type="entry name" value="KDPG/KHG_AS_1"/>
</dbReference>
<comment type="caution">
    <text evidence="8">The sequence shown here is derived from an EMBL/GenBank/DDBJ whole genome shotgun (WGS) entry which is preliminary data.</text>
</comment>
<evidence type="ECO:0000256" key="3">
    <source>
        <dbReference type="ARBA" id="ARBA00006906"/>
    </source>
</evidence>
<dbReference type="NCBIfam" id="NF004325">
    <property type="entry name" value="PRK05718.1"/>
    <property type="match status" value="1"/>
</dbReference>
<dbReference type="GO" id="GO:0008675">
    <property type="term" value="F:2-dehydro-3-deoxy-phosphogluconate aldolase activity"/>
    <property type="evidence" value="ECO:0007669"/>
    <property type="project" value="UniProtKB-EC"/>
</dbReference>
<dbReference type="Pfam" id="PF01081">
    <property type="entry name" value="Aldolase"/>
    <property type="match status" value="1"/>
</dbReference>
<dbReference type="NCBIfam" id="TIGR01182">
    <property type="entry name" value="eda"/>
    <property type="match status" value="1"/>
</dbReference>
<dbReference type="AlphaFoldDB" id="A0A2S7K156"/>
<protein>
    <recommendedName>
        <fullName evidence="5">2-dehydro-3-deoxy-phosphogluconate aldolase</fullName>
        <ecNumber evidence="5">4.1.2.14</ecNumber>
    </recommendedName>
</protein>
<reference evidence="8 9" key="1">
    <citation type="submission" date="2017-12" db="EMBL/GenBank/DDBJ databases">
        <authorList>
            <person name="Hurst M.R.H."/>
        </authorList>
    </citation>
    <scope>NUCLEOTIDE SEQUENCE [LARGE SCALE GENOMIC DNA]</scope>
    <source>
        <strain evidence="8 9">SY-3-19</strain>
    </source>
</reference>
<evidence type="ECO:0000313" key="9">
    <source>
        <dbReference type="Proteomes" id="UP000239504"/>
    </source>
</evidence>
<sequence>MNIDDILDVAKIIPVLEVSSLEKATPLAKALARGGMQVVEVTLRTPCALEVVAAMRSAAPELIVGVGTICKPSDVVAAIDAGAAFLVSPGASETLLGELAASGAPSMPGVATASESIAAFEAGFKAQKFFPAELAGGVSYLKALAGPLPDVRFCPTGGVSAARALDYLALPNVACVGGSWVATKQLIAESAWVVIEDNARTAVDLQSASRFSGRPQ</sequence>
<dbReference type="EC" id="4.1.2.14" evidence="5"/>
<dbReference type="InterPro" id="IPR000887">
    <property type="entry name" value="Aldlse_KDPG_KHG"/>
</dbReference>
<keyword evidence="6 8" id="KW-0456">Lyase</keyword>
<dbReference type="CDD" id="cd00452">
    <property type="entry name" value="KDPG_aldolase"/>
    <property type="match status" value="1"/>
</dbReference>
<evidence type="ECO:0000256" key="5">
    <source>
        <dbReference type="ARBA" id="ARBA00013063"/>
    </source>
</evidence>
<dbReference type="Proteomes" id="UP000239504">
    <property type="component" value="Unassembled WGS sequence"/>
</dbReference>
<comment type="similarity">
    <text evidence="3">Belongs to the KHG/KDPG aldolase family.</text>
</comment>
<comment type="catalytic activity">
    <reaction evidence="1">
        <text>2-dehydro-3-deoxy-6-phospho-D-gluconate = D-glyceraldehyde 3-phosphate + pyruvate</text>
        <dbReference type="Rhea" id="RHEA:17089"/>
        <dbReference type="ChEBI" id="CHEBI:15361"/>
        <dbReference type="ChEBI" id="CHEBI:57569"/>
        <dbReference type="ChEBI" id="CHEBI:59776"/>
        <dbReference type="EC" id="4.1.2.14"/>
    </reaction>
</comment>
<evidence type="ECO:0000256" key="2">
    <source>
        <dbReference type="ARBA" id="ARBA00004736"/>
    </source>
</evidence>
<dbReference type="EMBL" id="PJCH01000015">
    <property type="protein sequence ID" value="PQA86239.1"/>
    <property type="molecule type" value="Genomic_DNA"/>
</dbReference>
<keyword evidence="9" id="KW-1185">Reference proteome</keyword>
<organism evidence="8 9">
    <name type="scientific">Hyphococcus luteus</name>
    <dbReference type="NCBI Taxonomy" id="2058213"/>
    <lineage>
        <taxon>Bacteria</taxon>
        <taxon>Pseudomonadati</taxon>
        <taxon>Pseudomonadota</taxon>
        <taxon>Alphaproteobacteria</taxon>
        <taxon>Parvularculales</taxon>
        <taxon>Parvularculaceae</taxon>
        <taxon>Hyphococcus</taxon>
    </lineage>
</organism>
<evidence type="ECO:0000313" key="8">
    <source>
        <dbReference type="EMBL" id="PQA86239.1"/>
    </source>
</evidence>
<evidence type="ECO:0000256" key="6">
    <source>
        <dbReference type="ARBA" id="ARBA00023239"/>
    </source>
</evidence>
<dbReference type="InterPro" id="IPR013785">
    <property type="entry name" value="Aldolase_TIM"/>
</dbReference>
<dbReference type="SUPFAM" id="SSF51569">
    <property type="entry name" value="Aldolase"/>
    <property type="match status" value="1"/>
</dbReference>
<name>A0A2S7K156_9PROT</name>